<dbReference type="PROSITE" id="PS50893">
    <property type="entry name" value="ABC_TRANSPORTER_2"/>
    <property type="match status" value="1"/>
</dbReference>
<dbReference type="Gene3D" id="3.40.50.300">
    <property type="entry name" value="P-loop containing nucleotide triphosphate hydrolases"/>
    <property type="match status" value="1"/>
</dbReference>
<dbReference type="InterPro" id="IPR017871">
    <property type="entry name" value="ABC_transporter-like_CS"/>
</dbReference>
<evidence type="ECO:0000256" key="2">
    <source>
        <dbReference type="ARBA" id="ARBA00022448"/>
    </source>
</evidence>
<dbReference type="AlphaFoldDB" id="A0A840ATG8"/>
<comment type="similarity">
    <text evidence="1">Belongs to the ABC transporter superfamily.</text>
</comment>
<organism evidence="7 8">
    <name type="scientific">Kaistia hirudinis</name>
    <dbReference type="NCBI Taxonomy" id="1293440"/>
    <lineage>
        <taxon>Bacteria</taxon>
        <taxon>Pseudomonadati</taxon>
        <taxon>Pseudomonadota</taxon>
        <taxon>Alphaproteobacteria</taxon>
        <taxon>Hyphomicrobiales</taxon>
        <taxon>Kaistiaceae</taxon>
        <taxon>Kaistia</taxon>
    </lineage>
</organism>
<evidence type="ECO:0000313" key="8">
    <source>
        <dbReference type="Proteomes" id="UP000553963"/>
    </source>
</evidence>
<dbReference type="GO" id="GO:0015807">
    <property type="term" value="P:L-amino acid transport"/>
    <property type="evidence" value="ECO:0007669"/>
    <property type="project" value="TreeGrafter"/>
</dbReference>
<comment type="caution">
    <text evidence="7">The sequence shown here is derived from an EMBL/GenBank/DDBJ whole genome shotgun (WGS) entry which is preliminary data.</text>
</comment>
<dbReference type="SUPFAM" id="SSF52540">
    <property type="entry name" value="P-loop containing nucleoside triphosphate hydrolases"/>
    <property type="match status" value="1"/>
</dbReference>
<sequence>MMNMLSVTGLTAGYGRVTVLHGIGIEAGKHGNVGLFGPNGHGKTTLLRAVSGLLKPKAGSIVFDGADITGESARSIVARGLVHVPQGNTLFPDLTIADCMSLGAFSPHARPHEAANKERVAALFPKLAERWRQRVRTLSGGERQMVSIGVALMSHPKLLILDEPTLGLAPKIKDELCKAVLDISKAGVPLIVVEQDVEFLLELTNHLYFINHGQVETEIKPGDSLAHSDIMAMYFGQ</sequence>
<keyword evidence="5" id="KW-0029">Amino-acid transport</keyword>
<proteinExistence type="inferred from homology"/>
<dbReference type="CDD" id="cd03224">
    <property type="entry name" value="ABC_TM1139_LivF_branched"/>
    <property type="match status" value="1"/>
</dbReference>
<keyword evidence="8" id="KW-1185">Reference proteome</keyword>
<name>A0A840ATG8_9HYPH</name>
<gene>
    <name evidence="7" type="ORF">GGR25_003601</name>
</gene>
<evidence type="ECO:0000256" key="4">
    <source>
        <dbReference type="ARBA" id="ARBA00022840"/>
    </source>
</evidence>
<evidence type="ECO:0000313" key="7">
    <source>
        <dbReference type="EMBL" id="MBB3932543.1"/>
    </source>
</evidence>
<dbReference type="GO" id="GO:0005524">
    <property type="term" value="F:ATP binding"/>
    <property type="evidence" value="ECO:0007669"/>
    <property type="project" value="UniProtKB-KW"/>
</dbReference>
<dbReference type="RefSeq" id="WP_183400158.1">
    <property type="nucleotide sequence ID" value="NZ_JACIDS010000004.1"/>
</dbReference>
<accession>A0A840ATG8</accession>
<dbReference type="InterPro" id="IPR027417">
    <property type="entry name" value="P-loop_NTPase"/>
</dbReference>
<keyword evidence="2" id="KW-0813">Transport</keyword>
<dbReference type="EMBL" id="JACIDS010000004">
    <property type="protein sequence ID" value="MBB3932543.1"/>
    <property type="molecule type" value="Genomic_DNA"/>
</dbReference>
<evidence type="ECO:0000256" key="1">
    <source>
        <dbReference type="ARBA" id="ARBA00005417"/>
    </source>
</evidence>
<dbReference type="InterPro" id="IPR003439">
    <property type="entry name" value="ABC_transporter-like_ATP-bd"/>
</dbReference>
<dbReference type="PANTHER" id="PTHR43820:SF4">
    <property type="entry name" value="HIGH-AFFINITY BRANCHED-CHAIN AMINO ACID TRANSPORT ATP-BINDING PROTEIN LIVF"/>
    <property type="match status" value="1"/>
</dbReference>
<dbReference type="InterPro" id="IPR052156">
    <property type="entry name" value="BCAA_Transport_ATP-bd_LivF"/>
</dbReference>
<feature type="domain" description="ABC transporter" evidence="6">
    <location>
        <begin position="5"/>
        <end position="237"/>
    </location>
</feature>
<evidence type="ECO:0000259" key="6">
    <source>
        <dbReference type="PROSITE" id="PS50893"/>
    </source>
</evidence>
<dbReference type="Pfam" id="PF00005">
    <property type="entry name" value="ABC_tran"/>
    <property type="match status" value="1"/>
</dbReference>
<dbReference type="GO" id="GO:0016887">
    <property type="term" value="F:ATP hydrolysis activity"/>
    <property type="evidence" value="ECO:0007669"/>
    <property type="project" value="InterPro"/>
</dbReference>
<keyword evidence="3" id="KW-0547">Nucleotide-binding</keyword>
<evidence type="ECO:0000256" key="5">
    <source>
        <dbReference type="ARBA" id="ARBA00022970"/>
    </source>
</evidence>
<dbReference type="InterPro" id="IPR003593">
    <property type="entry name" value="AAA+_ATPase"/>
</dbReference>
<protein>
    <submittedName>
        <fullName evidence="7">Branched-chain amino acid transport system ATP-binding protein</fullName>
    </submittedName>
</protein>
<dbReference type="GO" id="GO:0015658">
    <property type="term" value="F:branched-chain amino acid transmembrane transporter activity"/>
    <property type="evidence" value="ECO:0007669"/>
    <property type="project" value="TreeGrafter"/>
</dbReference>
<dbReference type="PROSITE" id="PS00211">
    <property type="entry name" value="ABC_TRANSPORTER_1"/>
    <property type="match status" value="1"/>
</dbReference>
<dbReference type="Proteomes" id="UP000553963">
    <property type="component" value="Unassembled WGS sequence"/>
</dbReference>
<keyword evidence="4 7" id="KW-0067">ATP-binding</keyword>
<dbReference type="SMART" id="SM00382">
    <property type="entry name" value="AAA"/>
    <property type="match status" value="1"/>
</dbReference>
<reference evidence="7 8" key="1">
    <citation type="submission" date="2020-08" db="EMBL/GenBank/DDBJ databases">
        <title>Genomic Encyclopedia of Type Strains, Phase IV (KMG-IV): sequencing the most valuable type-strain genomes for metagenomic binning, comparative biology and taxonomic classification.</title>
        <authorList>
            <person name="Goeker M."/>
        </authorList>
    </citation>
    <scope>NUCLEOTIDE SEQUENCE [LARGE SCALE GENOMIC DNA]</scope>
    <source>
        <strain evidence="7 8">DSM 25966</strain>
    </source>
</reference>
<evidence type="ECO:0000256" key="3">
    <source>
        <dbReference type="ARBA" id="ARBA00022741"/>
    </source>
</evidence>
<dbReference type="PANTHER" id="PTHR43820">
    <property type="entry name" value="HIGH-AFFINITY BRANCHED-CHAIN AMINO ACID TRANSPORT ATP-BINDING PROTEIN LIVF"/>
    <property type="match status" value="1"/>
</dbReference>